<dbReference type="AlphaFoldDB" id="A0A3D9HWU5"/>
<organism evidence="1 2">
    <name type="scientific">Aestuariispira insulae</name>
    <dbReference type="NCBI Taxonomy" id="1461337"/>
    <lineage>
        <taxon>Bacteria</taxon>
        <taxon>Pseudomonadati</taxon>
        <taxon>Pseudomonadota</taxon>
        <taxon>Alphaproteobacteria</taxon>
        <taxon>Rhodospirillales</taxon>
        <taxon>Kiloniellaceae</taxon>
        <taxon>Aestuariispira</taxon>
    </lineage>
</organism>
<gene>
    <name evidence="1" type="ORF">DFP90_101773</name>
</gene>
<dbReference type="Proteomes" id="UP000256845">
    <property type="component" value="Unassembled WGS sequence"/>
</dbReference>
<comment type="caution">
    <text evidence="1">The sequence shown here is derived from an EMBL/GenBank/DDBJ whole genome shotgun (WGS) entry which is preliminary data.</text>
</comment>
<evidence type="ECO:0000313" key="1">
    <source>
        <dbReference type="EMBL" id="RED53974.1"/>
    </source>
</evidence>
<keyword evidence="2" id="KW-1185">Reference proteome</keyword>
<evidence type="ECO:0000313" key="2">
    <source>
        <dbReference type="Proteomes" id="UP000256845"/>
    </source>
</evidence>
<proteinExistence type="predicted"/>
<dbReference type="InterPro" id="IPR007709">
    <property type="entry name" value="N-FG_amidohydro"/>
</dbReference>
<name>A0A3D9HWU5_9PROT</name>
<reference evidence="1 2" key="1">
    <citation type="submission" date="2018-07" db="EMBL/GenBank/DDBJ databases">
        <title>Genomic Encyclopedia of Type Strains, Phase III (KMG-III): the genomes of soil and plant-associated and newly described type strains.</title>
        <authorList>
            <person name="Whitman W."/>
        </authorList>
    </citation>
    <scope>NUCLEOTIDE SEQUENCE [LARGE SCALE GENOMIC DNA]</scope>
    <source>
        <strain evidence="1 2">CECT 8488</strain>
    </source>
</reference>
<protein>
    <submittedName>
        <fullName evidence="1">N-formylglutamate deformylase</fullName>
    </submittedName>
</protein>
<dbReference type="EMBL" id="QRDW01000001">
    <property type="protein sequence ID" value="RED53974.1"/>
    <property type="molecule type" value="Genomic_DNA"/>
</dbReference>
<dbReference type="SUPFAM" id="SSF53187">
    <property type="entry name" value="Zn-dependent exopeptidases"/>
    <property type="match status" value="1"/>
</dbReference>
<accession>A0A3D9HWU5</accession>
<dbReference type="NCBIfam" id="TIGR02017">
    <property type="entry name" value="hutG_amidohyd"/>
    <property type="match status" value="1"/>
</dbReference>
<sequence length="265" mass="30090">MTMDIYHFSSGDSPLLISVPHAGTHLPVDIADRMTENAKTTPDTDWHVDRLYDFADEVGASLLVATHSRFVVDLNRPADDKNLYPGQNTTGLCPVDCFDERPIYLNETDQPNPAEIARRVPLYWQPYHDKLRETLDRLREKHGYALLWDAHSIRSQVPRFFSGRLPDLNIGTANGKSCAASLADKLLSRACETNDYTSILNGRFKGGHITRHYGQPDENIHAVQLELSQITYMNEEPPFAYREDLAAGIKPVLRNLIEEMIRFKP</sequence>
<dbReference type="Pfam" id="PF05013">
    <property type="entry name" value="FGase"/>
    <property type="match status" value="1"/>
</dbReference>
<dbReference type="Gene3D" id="3.40.630.40">
    <property type="entry name" value="Zn-dependent exopeptidases"/>
    <property type="match status" value="1"/>
</dbReference>
<dbReference type="InterPro" id="IPR010247">
    <property type="entry name" value="HutG_amidohyd"/>
</dbReference>